<evidence type="ECO:0000313" key="2">
    <source>
        <dbReference type="Proteomes" id="UP000179807"/>
    </source>
</evidence>
<organism evidence="1 2">
    <name type="scientific">Tritrichomonas foetus</name>
    <dbReference type="NCBI Taxonomy" id="1144522"/>
    <lineage>
        <taxon>Eukaryota</taxon>
        <taxon>Metamonada</taxon>
        <taxon>Parabasalia</taxon>
        <taxon>Tritrichomonadida</taxon>
        <taxon>Tritrichomonadidae</taxon>
        <taxon>Tritrichomonas</taxon>
    </lineage>
</organism>
<dbReference type="Proteomes" id="UP000179807">
    <property type="component" value="Unassembled WGS sequence"/>
</dbReference>
<keyword evidence="2" id="KW-1185">Reference proteome</keyword>
<protein>
    <submittedName>
        <fullName evidence="1">Uncharacterized protein</fullName>
    </submittedName>
</protein>
<dbReference type="GeneID" id="94839259"/>
<proteinExistence type="predicted"/>
<gene>
    <name evidence="1" type="ORF">TRFO_25759</name>
</gene>
<dbReference type="EMBL" id="MLAK01000732">
    <property type="protein sequence ID" value="OHT06217.1"/>
    <property type="molecule type" value="Genomic_DNA"/>
</dbReference>
<reference evidence="1" key="1">
    <citation type="submission" date="2016-10" db="EMBL/GenBank/DDBJ databases">
        <authorList>
            <person name="Benchimol M."/>
            <person name="Almeida L.G."/>
            <person name="Vasconcelos A.T."/>
            <person name="Perreira-Neves A."/>
            <person name="Rosa I.A."/>
            <person name="Tasca T."/>
            <person name="Bogo M.R."/>
            <person name="de Souza W."/>
        </authorList>
    </citation>
    <scope>NUCLEOTIDE SEQUENCE [LARGE SCALE GENOMIC DNA]</scope>
    <source>
        <strain evidence="1">K</strain>
    </source>
</reference>
<dbReference type="VEuPathDB" id="TrichDB:TRFO_25759"/>
<accession>A0A1J4K440</accession>
<dbReference type="AlphaFoldDB" id="A0A1J4K440"/>
<name>A0A1J4K440_9EUKA</name>
<dbReference type="RefSeq" id="XP_068359353.1">
    <property type="nucleotide sequence ID" value="XM_068504555.1"/>
</dbReference>
<comment type="caution">
    <text evidence="1">The sequence shown here is derived from an EMBL/GenBank/DDBJ whole genome shotgun (WGS) entry which is preliminary data.</text>
</comment>
<evidence type="ECO:0000313" key="1">
    <source>
        <dbReference type="EMBL" id="OHT06217.1"/>
    </source>
</evidence>
<sequence length="129" mass="14537">MNFLENEGDIVWEAGEEIDPIDIKYNVQIPNPGNFNPNFRLISSLEITPEIINELRSGAPYKKCGTPEDKKYAQILSVSLSENFCDKTAAPDFIHAFETKISPNTFPEEHAVPLAQNSNVENEIIDEQK</sequence>